<evidence type="ECO:0000313" key="2">
    <source>
        <dbReference type="WBParaSite" id="ES5_v2.g6471.t1"/>
    </source>
</evidence>
<accession>A0AC34GPQ6</accession>
<evidence type="ECO:0000313" key="1">
    <source>
        <dbReference type="Proteomes" id="UP000887579"/>
    </source>
</evidence>
<dbReference type="WBParaSite" id="ES5_v2.g6471.t1">
    <property type="protein sequence ID" value="ES5_v2.g6471.t1"/>
    <property type="gene ID" value="ES5_v2.g6471"/>
</dbReference>
<reference evidence="2" key="1">
    <citation type="submission" date="2022-11" db="UniProtKB">
        <authorList>
            <consortium name="WormBaseParasite"/>
        </authorList>
    </citation>
    <scope>IDENTIFICATION</scope>
</reference>
<name>A0AC34GPQ6_9BILA</name>
<sequence length="159" mass="17497">MALSTSSTVMPAPKKLDRICAKLWSKQNTSAISNTVEEKATSSSNGLIKKTTSDGERYSSIGKPEKLPFSIDSLLSPSTSSSSINGKDNGKDKDTDNGISSKSKQVQLDHFPLVFPNITDNIFYQSIIDFTQNLQKSSSFQNNNNNFFKNGTLEFETQK</sequence>
<organism evidence="1 2">
    <name type="scientific">Panagrolaimus sp. ES5</name>
    <dbReference type="NCBI Taxonomy" id="591445"/>
    <lineage>
        <taxon>Eukaryota</taxon>
        <taxon>Metazoa</taxon>
        <taxon>Ecdysozoa</taxon>
        <taxon>Nematoda</taxon>
        <taxon>Chromadorea</taxon>
        <taxon>Rhabditida</taxon>
        <taxon>Tylenchina</taxon>
        <taxon>Panagrolaimomorpha</taxon>
        <taxon>Panagrolaimoidea</taxon>
        <taxon>Panagrolaimidae</taxon>
        <taxon>Panagrolaimus</taxon>
    </lineage>
</organism>
<proteinExistence type="predicted"/>
<dbReference type="Proteomes" id="UP000887579">
    <property type="component" value="Unplaced"/>
</dbReference>
<protein>
    <submittedName>
        <fullName evidence="2">Uncharacterized protein</fullName>
    </submittedName>
</protein>